<dbReference type="RefSeq" id="WP_099323857.1">
    <property type="nucleotide sequence ID" value="NZ_LT934425.1"/>
</dbReference>
<accession>A0A2C9CB71</accession>
<dbReference type="OrthoDB" id="1242798at2"/>
<evidence type="ECO:0000313" key="1">
    <source>
        <dbReference type="EMBL" id="SOH02952.1"/>
    </source>
</evidence>
<dbReference type="AlphaFoldDB" id="A0A2C9CB71"/>
<sequence>MPIKSDWINDLPNFLMLADELHVEINASGATTRTSTIYNSDWQMVQAKRHLLAILKHLHKSYTPTTASSSESNKERILLLVSFVQGLGHVETLIAEGQYIKACPAIRQDYEFLTRVLELRKGIAKTGVIPNVKNAPEGSQRFYGQLSKIVHPQDPKIFLNFLKNWEGESNSIEVSHLPHFVKPIASHLYMIHVWLIFEFTREAILLYSDVCGQNETLARAVFELERAIPILQSVGIKFHRI</sequence>
<keyword evidence="2" id="KW-1185">Reference proteome</keyword>
<gene>
    <name evidence="1" type="ORF">KSMBR1_0438</name>
</gene>
<dbReference type="KEGG" id="kst:KSMBR1_0438"/>
<proteinExistence type="predicted"/>
<protein>
    <submittedName>
        <fullName evidence="1">Uncharacterized protein</fullName>
    </submittedName>
</protein>
<reference evidence="2" key="1">
    <citation type="submission" date="2017-10" db="EMBL/GenBank/DDBJ databases">
        <authorList>
            <person name="Frank J."/>
        </authorList>
    </citation>
    <scope>NUCLEOTIDE SEQUENCE [LARGE SCALE GENOMIC DNA]</scope>
</reference>
<name>A0A2C9CB71_KUEST</name>
<organism evidence="1 2">
    <name type="scientific">Kuenenia stuttgartiensis</name>
    <dbReference type="NCBI Taxonomy" id="174633"/>
    <lineage>
        <taxon>Bacteria</taxon>
        <taxon>Pseudomonadati</taxon>
        <taxon>Planctomycetota</taxon>
        <taxon>Candidatus Brocadiia</taxon>
        <taxon>Candidatus Brocadiales</taxon>
        <taxon>Candidatus Brocadiaceae</taxon>
        <taxon>Candidatus Kuenenia</taxon>
    </lineage>
</organism>
<dbReference type="Proteomes" id="UP000221734">
    <property type="component" value="Chromosome Kuenenia_stuttgartiensis_MBR1"/>
</dbReference>
<evidence type="ECO:0000313" key="2">
    <source>
        <dbReference type="Proteomes" id="UP000221734"/>
    </source>
</evidence>
<dbReference type="EMBL" id="LT934425">
    <property type="protein sequence ID" value="SOH02952.1"/>
    <property type="molecule type" value="Genomic_DNA"/>
</dbReference>